<evidence type="ECO:0000256" key="1">
    <source>
        <dbReference type="ARBA" id="ARBA00004127"/>
    </source>
</evidence>
<keyword evidence="7" id="KW-1278">Translocase</keyword>
<evidence type="ECO:0000256" key="8">
    <source>
        <dbReference type="ARBA" id="ARBA00022989"/>
    </source>
</evidence>
<dbReference type="SUPFAM" id="SSF81665">
    <property type="entry name" value="Calcium ATPase, transmembrane domain M"/>
    <property type="match status" value="1"/>
</dbReference>
<feature type="transmembrane region" description="Helical" evidence="10">
    <location>
        <begin position="438"/>
        <end position="458"/>
    </location>
</feature>
<dbReference type="InterPro" id="IPR023214">
    <property type="entry name" value="HAD_sf"/>
</dbReference>
<keyword evidence="4 10" id="KW-0479">Metal-binding</keyword>
<comment type="caution">
    <text evidence="12">The sequence shown here is derived from an EMBL/GenBank/DDBJ whole genome shotgun (WGS) entry which is preliminary data.</text>
</comment>
<feature type="transmembrane region" description="Helical" evidence="10">
    <location>
        <begin position="254"/>
        <end position="272"/>
    </location>
</feature>
<dbReference type="InterPro" id="IPR001757">
    <property type="entry name" value="P_typ_ATPase"/>
</dbReference>
<dbReference type="InterPro" id="IPR008250">
    <property type="entry name" value="ATPase_P-typ_transduc_dom_A_sf"/>
</dbReference>
<protein>
    <submittedName>
        <fullName evidence="12">Cation-translocating P-type ATPase</fullName>
    </submittedName>
</protein>
<keyword evidence="9 10" id="KW-0472">Membrane</keyword>
<keyword evidence="8 10" id="KW-1133">Transmembrane helix</keyword>
<accession>A0ABT3PYN2</accession>
<evidence type="ECO:0000256" key="10">
    <source>
        <dbReference type="RuleBase" id="RU362081"/>
    </source>
</evidence>
<evidence type="ECO:0000256" key="5">
    <source>
        <dbReference type="ARBA" id="ARBA00022741"/>
    </source>
</evidence>
<organism evidence="12 13">
    <name type="scientific">Fodinibius salicampi</name>
    <dbReference type="NCBI Taxonomy" id="1920655"/>
    <lineage>
        <taxon>Bacteria</taxon>
        <taxon>Pseudomonadati</taxon>
        <taxon>Balneolota</taxon>
        <taxon>Balneolia</taxon>
        <taxon>Balneolales</taxon>
        <taxon>Balneolaceae</taxon>
        <taxon>Fodinibius</taxon>
    </lineage>
</organism>
<dbReference type="InterPro" id="IPR027256">
    <property type="entry name" value="P-typ_ATPase_IB"/>
</dbReference>
<evidence type="ECO:0000259" key="11">
    <source>
        <dbReference type="PROSITE" id="PS50846"/>
    </source>
</evidence>
<evidence type="ECO:0000256" key="4">
    <source>
        <dbReference type="ARBA" id="ARBA00022723"/>
    </source>
</evidence>
<dbReference type="Proteomes" id="UP001207337">
    <property type="component" value="Unassembled WGS sequence"/>
</dbReference>
<dbReference type="PANTHER" id="PTHR43520">
    <property type="entry name" value="ATP7, ISOFORM B"/>
    <property type="match status" value="1"/>
</dbReference>
<keyword evidence="6 10" id="KW-0067">ATP-binding</keyword>
<dbReference type="SUPFAM" id="SSF81653">
    <property type="entry name" value="Calcium ATPase, transduction domain A"/>
    <property type="match status" value="1"/>
</dbReference>
<dbReference type="Pfam" id="PF00403">
    <property type="entry name" value="HMA"/>
    <property type="match status" value="1"/>
</dbReference>
<evidence type="ECO:0000256" key="3">
    <source>
        <dbReference type="ARBA" id="ARBA00022692"/>
    </source>
</evidence>
<keyword evidence="10" id="KW-1003">Cell membrane</keyword>
<reference evidence="12 13" key="1">
    <citation type="submission" date="2021-11" db="EMBL/GenBank/DDBJ databases">
        <title>Aliifidinibius sp. nov., a new bacterium isolated from saline soil.</title>
        <authorList>
            <person name="Galisteo C."/>
            <person name="De La Haba R."/>
            <person name="Sanchez-Porro C."/>
            <person name="Ventosa A."/>
        </authorList>
    </citation>
    <scope>NUCLEOTIDE SEQUENCE [LARGE SCALE GENOMIC DNA]</scope>
    <source>
        <strain evidence="12 13">KACC 190600</strain>
    </source>
</reference>
<dbReference type="PANTHER" id="PTHR43520:SF8">
    <property type="entry name" value="P-TYPE CU(+) TRANSPORTER"/>
    <property type="match status" value="1"/>
</dbReference>
<dbReference type="Pfam" id="PF00122">
    <property type="entry name" value="E1-E2_ATPase"/>
    <property type="match status" value="1"/>
</dbReference>
<feature type="domain" description="HMA" evidence="11">
    <location>
        <begin position="72"/>
        <end position="138"/>
    </location>
</feature>
<dbReference type="NCBIfam" id="TIGR01525">
    <property type="entry name" value="ATPase-IB_hvy"/>
    <property type="match status" value="1"/>
</dbReference>
<name>A0ABT3PYN2_9BACT</name>
<evidence type="ECO:0000256" key="7">
    <source>
        <dbReference type="ARBA" id="ARBA00022967"/>
    </source>
</evidence>
<dbReference type="InterPro" id="IPR059000">
    <property type="entry name" value="ATPase_P-type_domA"/>
</dbReference>
<dbReference type="NCBIfam" id="TIGR01494">
    <property type="entry name" value="ATPase_P-type"/>
    <property type="match status" value="1"/>
</dbReference>
<dbReference type="EMBL" id="JAJNDC010000002">
    <property type="protein sequence ID" value="MCW9712965.1"/>
    <property type="molecule type" value="Genomic_DNA"/>
</dbReference>
<dbReference type="InterPro" id="IPR006121">
    <property type="entry name" value="HMA_dom"/>
</dbReference>
<dbReference type="Gene3D" id="2.70.150.10">
    <property type="entry name" value="Calcium-transporting ATPase, cytoplasmic transduction domain A"/>
    <property type="match status" value="1"/>
</dbReference>
<evidence type="ECO:0000313" key="12">
    <source>
        <dbReference type="EMBL" id="MCW9712965.1"/>
    </source>
</evidence>
<feature type="transmembrane region" description="Helical" evidence="10">
    <location>
        <begin position="230"/>
        <end position="248"/>
    </location>
</feature>
<dbReference type="Pfam" id="PF00702">
    <property type="entry name" value="Hydrolase"/>
    <property type="match status" value="1"/>
</dbReference>
<feature type="transmembrane region" description="Helical" evidence="10">
    <location>
        <begin position="405"/>
        <end position="426"/>
    </location>
</feature>
<dbReference type="InterPro" id="IPR036163">
    <property type="entry name" value="HMA_dom_sf"/>
</dbReference>
<dbReference type="Gene3D" id="3.30.70.100">
    <property type="match status" value="1"/>
</dbReference>
<dbReference type="Gene3D" id="3.40.1110.10">
    <property type="entry name" value="Calcium-transporting ATPase, cytoplasmic domain N"/>
    <property type="match status" value="1"/>
</dbReference>
<keyword evidence="13" id="KW-1185">Reference proteome</keyword>
<dbReference type="NCBIfam" id="TIGR01511">
    <property type="entry name" value="ATPase-IB1_Cu"/>
    <property type="match status" value="1"/>
</dbReference>
<gene>
    <name evidence="12" type="ORF">LQ318_08610</name>
</gene>
<dbReference type="PROSITE" id="PS50846">
    <property type="entry name" value="HMA_2"/>
    <property type="match status" value="1"/>
</dbReference>
<keyword evidence="5 10" id="KW-0547">Nucleotide-binding</keyword>
<evidence type="ECO:0000256" key="6">
    <source>
        <dbReference type="ARBA" id="ARBA00022840"/>
    </source>
</evidence>
<dbReference type="SFLD" id="SFLDS00003">
    <property type="entry name" value="Haloacid_Dehalogenase"/>
    <property type="match status" value="1"/>
</dbReference>
<dbReference type="SFLD" id="SFLDF00027">
    <property type="entry name" value="p-type_atpase"/>
    <property type="match status" value="1"/>
</dbReference>
<sequence length="786" mass="86178">METHKCSLCELETPDPPITDSEVKGTFCCSGCLHVYKLLQDMEGEQAERLRQQTIKQRVSEQNKTELPEDYQQIFFKVEGMHCSTCESFLETLAGRKEGIYKCEASYASEMIKVYYNPDALDPDTLPPELSKLGYGVHQMDEDATSEQLNEVGRLVIGGFLGIVGLLLYILFLYPSYISGEGFIPLTASEKLFFVSNIFVMTTFVLFYTGYPILRGAWVSISVAKPNMDLLITIAAVSAYLYSVGALLTGSAEVYFDVTMAIVLVVSIGNYYEKKIKSGKQDLLSKLTQKRISHARLKQNGQSREVAVENLQSGDQILVKAGERIPIDGTIIDGKGIVNEALMTGESMPVPKEKGDQVLSGTILTQNALTIEIGSTVKSTIDELMQMMWNIQSSRPGKQRIADRIAAWFVPAVLILGVATFIFHLWNGAGTTDAMLSSLAVLIVSCPCALGLATPLAIASGFRSALTHDIIFKTASVFEEQPDTSTVAFDKTGTLTTGRMHLLDKGMNRQALKYAALLEQYASHPIAEPIARAYSNSDREVQDFQTFSTGIKGIIDGHQIYVGQPEWIRKNEFAISEKQWRKVEQSREKGHVPVAVAWDKQVQSILVVGDQLRTEAEKIVSALKKEGKKVAIITGDSQLAGEAIQKQLQPDFLFSETQPDSKSNIIRELKKFGRVAMIGDGSNDAPALAQADLGIAFGDLTAIAAESAHIVIPNNHLHLIPSAFKAIRLTKSRVHQNLGWAFLYNIITIPLAIAGAINPLFAAVAMATSSLLVVSNSSRDMDLTDN</sequence>
<proteinExistence type="inferred from homology"/>
<feature type="transmembrane region" description="Helical" evidence="10">
    <location>
        <begin position="741"/>
        <end position="774"/>
    </location>
</feature>
<comment type="subcellular location">
    <subcellularLocation>
        <location evidence="10">Cell membrane</location>
    </subcellularLocation>
    <subcellularLocation>
        <location evidence="1">Endomembrane system</location>
        <topology evidence="1">Multi-pass membrane protein</topology>
    </subcellularLocation>
</comment>
<evidence type="ECO:0000313" key="13">
    <source>
        <dbReference type="Proteomes" id="UP001207337"/>
    </source>
</evidence>
<dbReference type="Gene3D" id="3.40.50.1000">
    <property type="entry name" value="HAD superfamily/HAD-like"/>
    <property type="match status" value="1"/>
</dbReference>
<dbReference type="InterPro" id="IPR023299">
    <property type="entry name" value="ATPase_P-typ_cyto_dom_N"/>
</dbReference>
<feature type="transmembrane region" description="Helical" evidence="10">
    <location>
        <begin position="155"/>
        <end position="174"/>
    </location>
</feature>
<dbReference type="PRINTS" id="PR00119">
    <property type="entry name" value="CATATPASE"/>
</dbReference>
<keyword evidence="3 10" id="KW-0812">Transmembrane</keyword>
<dbReference type="PROSITE" id="PS00154">
    <property type="entry name" value="ATPASE_E1_E2"/>
    <property type="match status" value="1"/>
</dbReference>
<dbReference type="InterPro" id="IPR036412">
    <property type="entry name" value="HAD-like_sf"/>
</dbReference>
<dbReference type="SUPFAM" id="SSF55008">
    <property type="entry name" value="HMA, heavy metal-associated domain"/>
    <property type="match status" value="1"/>
</dbReference>
<dbReference type="CDD" id="cd00371">
    <property type="entry name" value="HMA"/>
    <property type="match status" value="1"/>
</dbReference>
<dbReference type="RefSeq" id="WP_265789339.1">
    <property type="nucleotide sequence ID" value="NZ_BAABRS010000002.1"/>
</dbReference>
<feature type="transmembrane region" description="Helical" evidence="10">
    <location>
        <begin position="194"/>
        <end position="218"/>
    </location>
</feature>
<dbReference type="InterPro" id="IPR023298">
    <property type="entry name" value="ATPase_P-typ_TM_dom_sf"/>
</dbReference>
<dbReference type="SFLD" id="SFLDG00002">
    <property type="entry name" value="C1.7:_P-type_atpase_like"/>
    <property type="match status" value="1"/>
</dbReference>
<dbReference type="PRINTS" id="PR00943">
    <property type="entry name" value="CUATPASE"/>
</dbReference>
<dbReference type="CDD" id="cd02079">
    <property type="entry name" value="P-type_ATPase_HM"/>
    <property type="match status" value="1"/>
</dbReference>
<dbReference type="SUPFAM" id="SSF56784">
    <property type="entry name" value="HAD-like"/>
    <property type="match status" value="1"/>
</dbReference>
<comment type="similarity">
    <text evidence="2 10">Belongs to the cation transport ATPase (P-type) (TC 3.A.3) family. Type IB subfamily.</text>
</comment>
<evidence type="ECO:0000256" key="9">
    <source>
        <dbReference type="ARBA" id="ARBA00023136"/>
    </source>
</evidence>
<dbReference type="InterPro" id="IPR018303">
    <property type="entry name" value="ATPase_P-typ_P_site"/>
</dbReference>
<evidence type="ECO:0000256" key="2">
    <source>
        <dbReference type="ARBA" id="ARBA00006024"/>
    </source>
</evidence>
<dbReference type="InterPro" id="IPR044492">
    <property type="entry name" value="P_typ_ATPase_HD_dom"/>
</dbReference>